<dbReference type="EMBL" id="BAAAMJ010000018">
    <property type="protein sequence ID" value="GAA1911269.1"/>
    <property type="molecule type" value="Genomic_DNA"/>
</dbReference>
<evidence type="ECO:0000313" key="6">
    <source>
        <dbReference type="Proteomes" id="UP001501303"/>
    </source>
</evidence>
<dbReference type="RefSeq" id="WP_344260868.1">
    <property type="nucleotide sequence ID" value="NZ_BAAAMJ010000018.1"/>
</dbReference>
<accession>A0ABP5AEL2</accession>
<keyword evidence="3" id="KW-1133">Transmembrane helix</keyword>
<feature type="compositionally biased region" description="Low complexity" evidence="2">
    <location>
        <begin position="232"/>
        <end position="245"/>
    </location>
</feature>
<feature type="compositionally biased region" description="Acidic residues" evidence="2">
    <location>
        <begin position="119"/>
        <end position="143"/>
    </location>
</feature>
<evidence type="ECO:0000259" key="4">
    <source>
        <dbReference type="Pfam" id="PF03816"/>
    </source>
</evidence>
<feature type="region of interest" description="Disordered" evidence="2">
    <location>
        <begin position="232"/>
        <end position="251"/>
    </location>
</feature>
<organism evidence="5 6">
    <name type="scientific">Streptomyces sodiiphilus</name>
    <dbReference type="NCBI Taxonomy" id="226217"/>
    <lineage>
        <taxon>Bacteria</taxon>
        <taxon>Bacillati</taxon>
        <taxon>Actinomycetota</taxon>
        <taxon>Actinomycetes</taxon>
        <taxon>Kitasatosporales</taxon>
        <taxon>Streptomycetaceae</taxon>
        <taxon>Streptomyces</taxon>
    </lineage>
</organism>
<feature type="transmembrane region" description="Helical" evidence="3">
    <location>
        <begin position="20"/>
        <end position="38"/>
    </location>
</feature>
<dbReference type="Gene3D" id="3.40.630.190">
    <property type="entry name" value="LCP protein"/>
    <property type="match status" value="1"/>
</dbReference>
<proteinExistence type="inferred from homology"/>
<evidence type="ECO:0000256" key="2">
    <source>
        <dbReference type="SAM" id="MobiDB-lite"/>
    </source>
</evidence>
<dbReference type="InterPro" id="IPR004474">
    <property type="entry name" value="LytR_CpsA_psr"/>
</dbReference>
<keyword evidence="3" id="KW-0472">Membrane</keyword>
<feature type="compositionally biased region" description="Basic and acidic residues" evidence="2">
    <location>
        <begin position="353"/>
        <end position="366"/>
    </location>
</feature>
<dbReference type="PANTHER" id="PTHR33392:SF6">
    <property type="entry name" value="POLYISOPRENYL-TEICHOIC ACID--PEPTIDOGLYCAN TEICHOIC ACID TRANSFERASE TAGU"/>
    <property type="match status" value="1"/>
</dbReference>
<dbReference type="NCBIfam" id="TIGR00350">
    <property type="entry name" value="lytR_cpsA_psr"/>
    <property type="match status" value="1"/>
</dbReference>
<gene>
    <name evidence="5" type="ORF">GCM10009716_21560</name>
</gene>
<keyword evidence="6" id="KW-1185">Reference proteome</keyword>
<evidence type="ECO:0000256" key="3">
    <source>
        <dbReference type="SAM" id="Phobius"/>
    </source>
</evidence>
<evidence type="ECO:0000256" key="1">
    <source>
        <dbReference type="ARBA" id="ARBA00006068"/>
    </source>
</evidence>
<dbReference type="Proteomes" id="UP001501303">
    <property type="component" value="Unassembled WGS sequence"/>
</dbReference>
<reference evidence="6" key="1">
    <citation type="journal article" date="2019" name="Int. J. Syst. Evol. Microbiol.">
        <title>The Global Catalogue of Microorganisms (GCM) 10K type strain sequencing project: providing services to taxonomists for standard genome sequencing and annotation.</title>
        <authorList>
            <consortium name="The Broad Institute Genomics Platform"/>
            <consortium name="The Broad Institute Genome Sequencing Center for Infectious Disease"/>
            <person name="Wu L."/>
            <person name="Ma J."/>
        </authorList>
    </citation>
    <scope>NUCLEOTIDE SEQUENCE [LARGE SCALE GENOMIC DNA]</scope>
    <source>
        <strain evidence="6">JCM 13581</strain>
    </source>
</reference>
<keyword evidence="3" id="KW-0812">Transmembrane</keyword>
<feature type="domain" description="Cell envelope-related transcriptional attenuator" evidence="4">
    <location>
        <begin position="88"/>
        <end position="235"/>
    </location>
</feature>
<comment type="caution">
    <text evidence="5">The sequence shown here is derived from an EMBL/GenBank/DDBJ whole genome shotgun (WGS) entry which is preliminary data.</text>
</comment>
<evidence type="ECO:0000313" key="5">
    <source>
        <dbReference type="EMBL" id="GAA1911269.1"/>
    </source>
</evidence>
<dbReference type="PANTHER" id="PTHR33392">
    <property type="entry name" value="POLYISOPRENYL-TEICHOIC ACID--PEPTIDOGLYCAN TEICHOIC ACID TRANSFERASE TAGU"/>
    <property type="match status" value="1"/>
</dbReference>
<name>A0ABP5AEL2_9ACTN</name>
<protein>
    <submittedName>
        <fullName evidence="5">LCP family protein</fullName>
    </submittedName>
</protein>
<comment type="similarity">
    <text evidence="1">Belongs to the LytR/CpsA/Psr (LCP) family.</text>
</comment>
<sequence length="373" mass="38789">MAESEQSGHGGRRRIRTTVLWTLAGVLVAALGTGAWLYTHFNGSLKSVDLHAELGTDRPVEATGGGHDILVLGSDSQDPGPDGTGGSGSAMVVHLPAEAGRATVVSIPRDLRVERPECAGEDTAAEEAGEDAAGDDVAGEDGEGPGGDVRFHDLYALGGPSCVVRTVERMSDIRMDHYLEVDFAGFGDLVDALGGVSITLTDPVTDEHAGLELEPGRHTLDGDTALAAVRSAPDATTPAGPAADDPAPRRGDGLELQQQFLLALIHEVNRQGVLSSPAKLYQVAEAATKSLTTDSDLGSLTDLVDFANELSGVDTGNMITMALPVDRSGENSGDGPESSWLRQPEADTVWEALRADRAGLPEEEHPGTGPAPR</sequence>
<feature type="region of interest" description="Disordered" evidence="2">
    <location>
        <begin position="325"/>
        <end position="373"/>
    </location>
</feature>
<dbReference type="Pfam" id="PF03816">
    <property type="entry name" value="LytR_cpsA_psr"/>
    <property type="match status" value="1"/>
</dbReference>
<dbReference type="InterPro" id="IPR050922">
    <property type="entry name" value="LytR/CpsA/Psr_CW_biosynth"/>
</dbReference>
<feature type="region of interest" description="Disordered" evidence="2">
    <location>
        <begin position="115"/>
        <end position="145"/>
    </location>
</feature>